<dbReference type="EMBL" id="CAJVPY010018453">
    <property type="protein sequence ID" value="CAG8767137.1"/>
    <property type="molecule type" value="Genomic_DNA"/>
</dbReference>
<organism evidence="1 2">
    <name type="scientific">Dentiscutata erythropus</name>
    <dbReference type="NCBI Taxonomy" id="1348616"/>
    <lineage>
        <taxon>Eukaryota</taxon>
        <taxon>Fungi</taxon>
        <taxon>Fungi incertae sedis</taxon>
        <taxon>Mucoromycota</taxon>
        <taxon>Glomeromycotina</taxon>
        <taxon>Glomeromycetes</taxon>
        <taxon>Diversisporales</taxon>
        <taxon>Gigasporaceae</taxon>
        <taxon>Dentiscutata</taxon>
    </lineage>
</organism>
<comment type="caution">
    <text evidence="1">The sequence shown here is derived from an EMBL/GenBank/DDBJ whole genome shotgun (WGS) entry which is preliminary data.</text>
</comment>
<name>A0A9N9J8D8_9GLOM</name>
<proteinExistence type="predicted"/>
<accession>A0A9N9J8D8</accession>
<gene>
    <name evidence="1" type="ORF">DERYTH_LOCUS18338</name>
</gene>
<protein>
    <submittedName>
        <fullName evidence="1">2746_t:CDS:1</fullName>
    </submittedName>
</protein>
<evidence type="ECO:0000313" key="1">
    <source>
        <dbReference type="EMBL" id="CAG8767137.1"/>
    </source>
</evidence>
<dbReference type="AlphaFoldDB" id="A0A9N9J8D8"/>
<sequence length="175" mass="20188">RTEEQNAGIVKIKFPVKELGDLNLREKIHNAFNAERIGFDLFIKYNSGEKEQIHTELVISLKNQTRNWWTNSNAICVVESRDLRPDVGVWVSVTNTKAARPKCYVRAKSVSRESTPRPTTCSIKRTLLVPPNTEIIEEYTYEKVKNKIFQSEYSEIEPKITSETKIEDNQATEEV</sequence>
<evidence type="ECO:0000313" key="2">
    <source>
        <dbReference type="Proteomes" id="UP000789405"/>
    </source>
</evidence>
<keyword evidence="2" id="KW-1185">Reference proteome</keyword>
<feature type="non-terminal residue" evidence="1">
    <location>
        <position position="175"/>
    </location>
</feature>
<reference evidence="1" key="1">
    <citation type="submission" date="2021-06" db="EMBL/GenBank/DDBJ databases">
        <authorList>
            <person name="Kallberg Y."/>
            <person name="Tangrot J."/>
            <person name="Rosling A."/>
        </authorList>
    </citation>
    <scope>NUCLEOTIDE SEQUENCE</scope>
    <source>
        <strain evidence="1">MA453B</strain>
    </source>
</reference>
<dbReference type="Proteomes" id="UP000789405">
    <property type="component" value="Unassembled WGS sequence"/>
</dbReference>